<evidence type="ECO:0000313" key="3">
    <source>
        <dbReference type="Proteomes" id="UP001212152"/>
    </source>
</evidence>
<proteinExistence type="predicted"/>
<feature type="compositionally biased region" description="Acidic residues" evidence="1">
    <location>
        <begin position="101"/>
        <end position="129"/>
    </location>
</feature>
<comment type="caution">
    <text evidence="2">The sequence shown here is derived from an EMBL/GenBank/DDBJ whole genome shotgun (WGS) entry which is preliminary data.</text>
</comment>
<accession>A0AAD5TD49</accession>
<dbReference type="EMBL" id="JADGJQ010000170">
    <property type="protein sequence ID" value="KAJ3166373.1"/>
    <property type="molecule type" value="Genomic_DNA"/>
</dbReference>
<protein>
    <submittedName>
        <fullName evidence="2">Uncharacterized protein</fullName>
    </submittedName>
</protein>
<evidence type="ECO:0000256" key="1">
    <source>
        <dbReference type="SAM" id="MobiDB-lite"/>
    </source>
</evidence>
<name>A0AAD5TD49_9FUNG</name>
<dbReference type="AlphaFoldDB" id="A0AAD5TD49"/>
<organism evidence="2 3">
    <name type="scientific">Geranomyces variabilis</name>
    <dbReference type="NCBI Taxonomy" id="109894"/>
    <lineage>
        <taxon>Eukaryota</taxon>
        <taxon>Fungi</taxon>
        <taxon>Fungi incertae sedis</taxon>
        <taxon>Chytridiomycota</taxon>
        <taxon>Chytridiomycota incertae sedis</taxon>
        <taxon>Chytridiomycetes</taxon>
        <taxon>Spizellomycetales</taxon>
        <taxon>Powellomycetaceae</taxon>
        <taxon>Geranomyces</taxon>
    </lineage>
</organism>
<gene>
    <name evidence="2" type="ORF">HDU87_002204</name>
</gene>
<reference evidence="2" key="1">
    <citation type="submission" date="2020-05" db="EMBL/GenBank/DDBJ databases">
        <title>Phylogenomic resolution of chytrid fungi.</title>
        <authorList>
            <person name="Stajich J.E."/>
            <person name="Amses K."/>
            <person name="Simmons R."/>
            <person name="Seto K."/>
            <person name="Myers J."/>
            <person name="Bonds A."/>
            <person name="Quandt C.A."/>
            <person name="Barry K."/>
            <person name="Liu P."/>
            <person name="Grigoriev I."/>
            <person name="Longcore J.E."/>
            <person name="James T.Y."/>
        </authorList>
    </citation>
    <scope>NUCLEOTIDE SEQUENCE</scope>
    <source>
        <strain evidence="2">JEL0379</strain>
    </source>
</reference>
<evidence type="ECO:0000313" key="2">
    <source>
        <dbReference type="EMBL" id="KAJ3166373.1"/>
    </source>
</evidence>
<keyword evidence="3" id="KW-1185">Reference proteome</keyword>
<dbReference type="Proteomes" id="UP001212152">
    <property type="component" value="Unassembled WGS sequence"/>
</dbReference>
<sequence>MPLSKSRFLRPVTTPKPEVLAWWFASGLELKYTTAAMDFAPNTALLQCWATSGLELKYTTAAIDNASSPEILDWWTSSLPAKWTAQQLADAISECDRAEREEEEGEWLNNDGEDEEDRDENGEDEEEVADSANFDKSE</sequence>
<feature type="region of interest" description="Disordered" evidence="1">
    <location>
        <begin position="94"/>
        <end position="138"/>
    </location>
</feature>